<comment type="caution">
    <text evidence="1">The sequence shown here is derived from an EMBL/GenBank/DDBJ whole genome shotgun (WGS) entry which is preliminary data.</text>
</comment>
<evidence type="ECO:0000313" key="1">
    <source>
        <dbReference type="EMBL" id="CAD8104309.1"/>
    </source>
</evidence>
<organism evidence="1 2">
    <name type="scientific">Paramecium sonneborni</name>
    <dbReference type="NCBI Taxonomy" id="65129"/>
    <lineage>
        <taxon>Eukaryota</taxon>
        <taxon>Sar</taxon>
        <taxon>Alveolata</taxon>
        <taxon>Ciliophora</taxon>
        <taxon>Intramacronucleata</taxon>
        <taxon>Oligohymenophorea</taxon>
        <taxon>Peniculida</taxon>
        <taxon>Parameciidae</taxon>
        <taxon>Paramecium</taxon>
    </lineage>
</organism>
<sequence length="309" mass="37134">MLPLLYAPSYMNYPQLNLQQFYMLPTTTTYALQIPKKETCDQACQFPEPCQQESQPPSNTIKFEESVHTEITILLKYLSKHISLLKDCIFDEFVQSNLTTLSSVMKDLPNMIKKRYILVNKTKEEMTKFIIRRCFLFIKSQIDYEEKEGVSAEERDRIFYNSFFSDDQKFMKSLHSESIDDMIPFRKDSKMKTMNDSYLKRLFESERFSKYYALFLNQFKEICQIENEEKIDNMTKQLIKIIMTRDYGKIKTYRRFPWKDHELIKCEERAQELYSKYQNSRIKKTKNKFLLKCDSHTSDILEKYSESQN</sequence>
<dbReference type="Proteomes" id="UP000692954">
    <property type="component" value="Unassembled WGS sequence"/>
</dbReference>
<gene>
    <name evidence="1" type="ORF">PSON_ATCC_30995.1.T0820038</name>
</gene>
<reference evidence="1" key="1">
    <citation type="submission" date="2021-01" db="EMBL/GenBank/DDBJ databases">
        <authorList>
            <consortium name="Genoscope - CEA"/>
            <person name="William W."/>
        </authorList>
    </citation>
    <scope>NUCLEOTIDE SEQUENCE</scope>
</reference>
<evidence type="ECO:0000313" key="2">
    <source>
        <dbReference type="Proteomes" id="UP000692954"/>
    </source>
</evidence>
<protein>
    <submittedName>
        <fullName evidence="1">Uncharacterized protein</fullName>
    </submittedName>
</protein>
<proteinExistence type="predicted"/>
<dbReference type="EMBL" id="CAJJDN010000082">
    <property type="protein sequence ID" value="CAD8104309.1"/>
    <property type="molecule type" value="Genomic_DNA"/>
</dbReference>
<name>A0A8S1PN98_9CILI</name>
<dbReference type="OrthoDB" id="304064at2759"/>
<accession>A0A8S1PN98</accession>
<keyword evidence="2" id="KW-1185">Reference proteome</keyword>
<dbReference type="AlphaFoldDB" id="A0A8S1PN98"/>